<reference evidence="1 2" key="1">
    <citation type="submission" date="2016-10" db="EMBL/GenBank/DDBJ databases">
        <title>Genome sequence of Streptomyces gilvigriseus MUSC 26.</title>
        <authorList>
            <person name="Lee L.-H."/>
            <person name="Ser H.-L."/>
        </authorList>
    </citation>
    <scope>NUCLEOTIDE SEQUENCE [LARGE SCALE GENOMIC DNA]</scope>
    <source>
        <strain evidence="1 2">MUSC 26</strain>
    </source>
</reference>
<keyword evidence="2" id="KW-1185">Reference proteome</keyword>
<organism evidence="1 2">
    <name type="scientific">Mangrovactinospora gilvigrisea</name>
    <dbReference type="NCBI Taxonomy" id="1428644"/>
    <lineage>
        <taxon>Bacteria</taxon>
        <taxon>Bacillati</taxon>
        <taxon>Actinomycetota</taxon>
        <taxon>Actinomycetes</taxon>
        <taxon>Kitasatosporales</taxon>
        <taxon>Streptomycetaceae</taxon>
        <taxon>Mangrovactinospora</taxon>
    </lineage>
</organism>
<dbReference type="EMBL" id="MLCF01000041">
    <property type="protein sequence ID" value="OIV37911.1"/>
    <property type="molecule type" value="Genomic_DNA"/>
</dbReference>
<comment type="caution">
    <text evidence="1">The sequence shown here is derived from an EMBL/GenBank/DDBJ whole genome shotgun (WGS) entry which is preliminary data.</text>
</comment>
<dbReference type="OrthoDB" id="4278338at2"/>
<evidence type="ECO:0008006" key="3">
    <source>
        <dbReference type="Google" id="ProtNLM"/>
    </source>
</evidence>
<evidence type="ECO:0000313" key="1">
    <source>
        <dbReference type="EMBL" id="OIV37911.1"/>
    </source>
</evidence>
<dbReference type="Proteomes" id="UP000243342">
    <property type="component" value="Unassembled WGS sequence"/>
</dbReference>
<name>A0A1J7BGV4_9ACTN</name>
<proteinExistence type="predicted"/>
<protein>
    <recommendedName>
        <fullName evidence="3">DNA primase/polymerase bifunctional N-terminal domain-containing protein</fullName>
    </recommendedName>
</protein>
<evidence type="ECO:0000313" key="2">
    <source>
        <dbReference type="Proteomes" id="UP000243342"/>
    </source>
</evidence>
<sequence length="149" mass="15633">MTYLPDQTKGTSWLMSASEQPGLILADWAGDGRSQLPAGRLFDVVGLSNSVGTEAIEQLQRAGAAVGPVLESSPGGELKFLVPPGTAKRWLEFDVPASSVASHGDVLECPMPGATRWGRTWLYPPDGSGTLTDVDALRVAVVGKRAKAS</sequence>
<dbReference type="RefSeq" id="WP_071656130.1">
    <property type="nucleotide sequence ID" value="NZ_MLCF01000041.1"/>
</dbReference>
<accession>A0A1J7BGV4</accession>
<dbReference type="AlphaFoldDB" id="A0A1J7BGV4"/>
<gene>
    <name evidence="1" type="ORF">BIV57_08630</name>
</gene>